<accession>A0A413VUB5</accession>
<dbReference type="AlphaFoldDB" id="A0A413VUB5"/>
<dbReference type="GeneID" id="69504686"/>
<feature type="coiled-coil region" evidence="1">
    <location>
        <begin position="85"/>
        <end position="119"/>
    </location>
</feature>
<protein>
    <recommendedName>
        <fullName evidence="4">XRE family transcriptional regulator</fullName>
    </recommendedName>
</protein>
<proteinExistence type="predicted"/>
<reference evidence="2 3" key="1">
    <citation type="submission" date="2018-08" db="EMBL/GenBank/DDBJ databases">
        <title>A genome reference for cultivated species of the human gut microbiota.</title>
        <authorList>
            <person name="Zou Y."/>
            <person name="Xue W."/>
            <person name="Luo G."/>
        </authorList>
    </citation>
    <scope>NUCLEOTIDE SEQUENCE [LARGE SCALE GENOMIC DNA]</scope>
    <source>
        <strain evidence="2 3">AM40-30BH</strain>
    </source>
</reference>
<dbReference type="Proteomes" id="UP000284379">
    <property type="component" value="Unassembled WGS sequence"/>
</dbReference>
<evidence type="ECO:0008006" key="4">
    <source>
        <dbReference type="Google" id="ProtNLM"/>
    </source>
</evidence>
<sequence>MDIIDRLQEIINYSDLNVSSFAKKIGVVDQTIRGIVVQRRNKPGFDILAKILQTFTWVDAEWLITGKGEMIKQKTTTKTENSPSLAELIQYLREKDLKIERLIEEKTELKVKFEMAKKINIQKEEQSHAPCIPQNKMSQDM</sequence>
<keyword evidence="1" id="KW-0175">Coiled coil</keyword>
<dbReference type="InterPro" id="IPR010982">
    <property type="entry name" value="Lambda_DNA-bd_dom_sf"/>
</dbReference>
<evidence type="ECO:0000313" key="2">
    <source>
        <dbReference type="EMBL" id="RHB37128.1"/>
    </source>
</evidence>
<dbReference type="GO" id="GO:0003677">
    <property type="term" value="F:DNA binding"/>
    <property type="evidence" value="ECO:0007669"/>
    <property type="project" value="InterPro"/>
</dbReference>
<dbReference type="RefSeq" id="WP_002558849.1">
    <property type="nucleotide sequence ID" value="NZ_CABJFV010000003.1"/>
</dbReference>
<name>A0A413VUB5_9BACE</name>
<gene>
    <name evidence="2" type="ORF">DW888_06175</name>
</gene>
<comment type="caution">
    <text evidence="2">The sequence shown here is derived from an EMBL/GenBank/DDBJ whole genome shotgun (WGS) entry which is preliminary data.</text>
</comment>
<dbReference type="EMBL" id="QSGO01000003">
    <property type="protein sequence ID" value="RHB37128.1"/>
    <property type="molecule type" value="Genomic_DNA"/>
</dbReference>
<evidence type="ECO:0000313" key="3">
    <source>
        <dbReference type="Proteomes" id="UP000284379"/>
    </source>
</evidence>
<organism evidence="2 3">
    <name type="scientific">Bacteroides nordii</name>
    <dbReference type="NCBI Taxonomy" id="291645"/>
    <lineage>
        <taxon>Bacteria</taxon>
        <taxon>Pseudomonadati</taxon>
        <taxon>Bacteroidota</taxon>
        <taxon>Bacteroidia</taxon>
        <taxon>Bacteroidales</taxon>
        <taxon>Bacteroidaceae</taxon>
        <taxon>Bacteroides</taxon>
    </lineage>
</organism>
<evidence type="ECO:0000256" key="1">
    <source>
        <dbReference type="SAM" id="Coils"/>
    </source>
</evidence>
<dbReference type="Gene3D" id="1.10.260.40">
    <property type="entry name" value="lambda repressor-like DNA-binding domains"/>
    <property type="match status" value="1"/>
</dbReference>